<dbReference type="Proteomes" id="UP000035642">
    <property type="component" value="Unassembled WGS sequence"/>
</dbReference>
<dbReference type="AlphaFoldDB" id="A0A0K0D225"/>
<sequence length="40" mass="4514">MPDADWRLILCPGGRNFLSTNPVDMIIHMLATSHVTMVFL</sequence>
<dbReference type="WBParaSite" id="ACAC_0000412001-mRNA-1">
    <property type="protein sequence ID" value="ACAC_0000412001-mRNA-1"/>
    <property type="gene ID" value="ACAC_0000412001"/>
</dbReference>
<organism evidence="1 2">
    <name type="scientific">Angiostrongylus cantonensis</name>
    <name type="common">Rat lungworm</name>
    <dbReference type="NCBI Taxonomy" id="6313"/>
    <lineage>
        <taxon>Eukaryota</taxon>
        <taxon>Metazoa</taxon>
        <taxon>Ecdysozoa</taxon>
        <taxon>Nematoda</taxon>
        <taxon>Chromadorea</taxon>
        <taxon>Rhabditida</taxon>
        <taxon>Rhabditina</taxon>
        <taxon>Rhabditomorpha</taxon>
        <taxon>Strongyloidea</taxon>
        <taxon>Metastrongylidae</taxon>
        <taxon>Angiostrongylus</taxon>
    </lineage>
</organism>
<keyword evidence="1" id="KW-1185">Reference proteome</keyword>
<accession>A0A0K0D225</accession>
<name>A0A0K0D225_ANGCA</name>
<reference evidence="2" key="2">
    <citation type="submission" date="2017-02" db="UniProtKB">
        <authorList>
            <consortium name="WormBaseParasite"/>
        </authorList>
    </citation>
    <scope>IDENTIFICATION</scope>
</reference>
<evidence type="ECO:0000313" key="2">
    <source>
        <dbReference type="WBParaSite" id="ACAC_0000412001-mRNA-1"/>
    </source>
</evidence>
<proteinExistence type="predicted"/>
<protein>
    <submittedName>
        <fullName evidence="2">Transposase</fullName>
    </submittedName>
</protein>
<evidence type="ECO:0000313" key="1">
    <source>
        <dbReference type="Proteomes" id="UP000035642"/>
    </source>
</evidence>
<reference evidence="1" key="1">
    <citation type="submission" date="2012-09" db="EMBL/GenBank/DDBJ databases">
        <authorList>
            <person name="Martin A.A."/>
        </authorList>
    </citation>
    <scope>NUCLEOTIDE SEQUENCE</scope>
</reference>